<dbReference type="Gene3D" id="3.10.350.10">
    <property type="entry name" value="LysM domain"/>
    <property type="match status" value="2"/>
</dbReference>
<comment type="caution">
    <text evidence="4">Lacks conserved residue(s) required for the propagation of feature annotation.</text>
</comment>
<accession>D3B6J0</accession>
<dbReference type="PROSITE" id="PS50941">
    <property type="entry name" value="CHIT_BIND_I_2"/>
    <property type="match status" value="1"/>
</dbReference>
<feature type="domain" description="Chitin-binding type-1" evidence="6">
    <location>
        <begin position="215"/>
        <end position="289"/>
    </location>
</feature>
<dbReference type="SUPFAM" id="SSF51445">
    <property type="entry name" value="(Trans)glycosidases"/>
    <property type="match status" value="1"/>
</dbReference>
<dbReference type="InterPro" id="IPR001579">
    <property type="entry name" value="Glyco_hydro_18_chit_AS"/>
</dbReference>
<dbReference type="Gene3D" id="3.30.60.10">
    <property type="entry name" value="Endochitinase-like"/>
    <property type="match status" value="1"/>
</dbReference>
<dbReference type="PROSITE" id="PS01095">
    <property type="entry name" value="GH18_1"/>
    <property type="match status" value="1"/>
</dbReference>
<keyword evidence="4" id="KW-1015">Disulfide bond</keyword>
<keyword evidence="3 5" id="KW-0326">Glycosidase</keyword>
<dbReference type="Gene3D" id="3.20.20.80">
    <property type="entry name" value="Glycosidases"/>
    <property type="match status" value="1"/>
</dbReference>
<dbReference type="SMART" id="SM00636">
    <property type="entry name" value="Glyco_18"/>
    <property type="match status" value="1"/>
</dbReference>
<reference evidence="9 10" key="1">
    <citation type="journal article" date="2011" name="Genome Res.">
        <title>Phylogeny-wide analysis of social amoeba genomes highlights ancient origins for complex intercellular communication.</title>
        <authorList>
            <person name="Heidel A.J."/>
            <person name="Lawal H.M."/>
            <person name="Felder M."/>
            <person name="Schilde C."/>
            <person name="Helps N.R."/>
            <person name="Tunggal B."/>
            <person name="Rivero F."/>
            <person name="John U."/>
            <person name="Schleicher M."/>
            <person name="Eichinger L."/>
            <person name="Platzer M."/>
            <person name="Noegel A.A."/>
            <person name="Schaap P."/>
            <person name="Gloeckner G."/>
        </authorList>
    </citation>
    <scope>NUCLEOTIDE SEQUENCE [LARGE SCALE GENOMIC DNA]</scope>
    <source>
        <strain evidence="10">ATCC 26659 / Pp 5 / PN500</strain>
    </source>
</reference>
<dbReference type="InterPro" id="IPR036861">
    <property type="entry name" value="Endochitinase-like_sf"/>
</dbReference>
<keyword evidence="10" id="KW-1185">Reference proteome</keyword>
<evidence type="ECO:0000256" key="3">
    <source>
        <dbReference type="ARBA" id="ARBA00023295"/>
    </source>
</evidence>
<dbReference type="CDD" id="cd00035">
    <property type="entry name" value="ChtBD1"/>
    <property type="match status" value="1"/>
</dbReference>
<proteinExistence type="predicted"/>
<keyword evidence="1 4" id="KW-0147">Chitin-binding</keyword>
<feature type="disulfide bond" evidence="4">
    <location>
        <begin position="250"/>
        <end position="264"/>
    </location>
</feature>
<feature type="disulfide bond" evidence="4">
    <location>
        <begin position="245"/>
        <end position="257"/>
    </location>
</feature>
<dbReference type="Pfam" id="PF00704">
    <property type="entry name" value="Glyco_hydro_18"/>
    <property type="match status" value="1"/>
</dbReference>
<comment type="caution">
    <text evidence="9">The sequence shown here is derived from an EMBL/GenBank/DDBJ whole genome shotgun (WGS) entry which is preliminary data.</text>
</comment>
<evidence type="ECO:0000313" key="10">
    <source>
        <dbReference type="Proteomes" id="UP000001396"/>
    </source>
</evidence>
<evidence type="ECO:0000259" key="6">
    <source>
        <dbReference type="PROSITE" id="PS50941"/>
    </source>
</evidence>
<dbReference type="InterPro" id="IPR036779">
    <property type="entry name" value="LysM_dom_sf"/>
</dbReference>
<dbReference type="InParanoid" id="D3B6J0"/>
<feature type="domain" description="LysM" evidence="7">
    <location>
        <begin position="153"/>
        <end position="202"/>
    </location>
</feature>
<dbReference type="InterPro" id="IPR011583">
    <property type="entry name" value="Chitinase_II/V-like_cat"/>
</dbReference>
<evidence type="ECO:0000256" key="2">
    <source>
        <dbReference type="ARBA" id="ARBA00022801"/>
    </source>
</evidence>
<dbReference type="InterPro" id="IPR053214">
    <property type="entry name" value="LysM12-like"/>
</dbReference>
<dbReference type="GeneID" id="31359225"/>
<evidence type="ECO:0000259" key="8">
    <source>
        <dbReference type="PROSITE" id="PS51910"/>
    </source>
</evidence>
<dbReference type="PANTHER" id="PTHR47700">
    <property type="entry name" value="V CHITINASE, PUTATIVE (AFU_ORTHOLOGUE AFUA_6G13720)-RELATED"/>
    <property type="match status" value="1"/>
</dbReference>
<dbReference type="SUPFAM" id="SSF57016">
    <property type="entry name" value="Plant lectins/antimicrobial peptides"/>
    <property type="match status" value="1"/>
</dbReference>
<protein>
    <submittedName>
        <fullName evidence="9">Glycosyl hydrolase</fullName>
    </submittedName>
</protein>
<dbReference type="GO" id="GO:0008061">
    <property type="term" value="F:chitin binding"/>
    <property type="evidence" value="ECO:0007669"/>
    <property type="project" value="UniProtKB-UniRule"/>
</dbReference>
<dbReference type="InterPro" id="IPR017853">
    <property type="entry name" value="GH"/>
</dbReference>
<dbReference type="Pfam" id="PF01476">
    <property type="entry name" value="LysM"/>
    <property type="match status" value="2"/>
</dbReference>
<dbReference type="SMART" id="SM00270">
    <property type="entry name" value="ChtBD1"/>
    <property type="match status" value="1"/>
</dbReference>
<dbReference type="PROSITE" id="PS51782">
    <property type="entry name" value="LYSM"/>
    <property type="match status" value="3"/>
</dbReference>
<feature type="domain" description="LysM" evidence="7">
    <location>
        <begin position="15"/>
        <end position="67"/>
    </location>
</feature>
<dbReference type="GO" id="GO:0005975">
    <property type="term" value="P:carbohydrate metabolic process"/>
    <property type="evidence" value="ECO:0007669"/>
    <property type="project" value="InterPro"/>
</dbReference>
<dbReference type="STRING" id="670386.D3B6J0"/>
<dbReference type="InterPro" id="IPR001223">
    <property type="entry name" value="Glyco_hydro18_cat"/>
</dbReference>
<dbReference type="RefSeq" id="XP_020435077.1">
    <property type="nucleotide sequence ID" value="XM_020574663.1"/>
</dbReference>
<dbReference type="InterPro" id="IPR018371">
    <property type="entry name" value="Chitin-binding_1_CS"/>
</dbReference>
<dbReference type="PROSITE" id="PS51910">
    <property type="entry name" value="GH18_2"/>
    <property type="match status" value="1"/>
</dbReference>
<dbReference type="AlphaFoldDB" id="D3B6J0"/>
<dbReference type="SMART" id="SM00257">
    <property type="entry name" value="LysM"/>
    <property type="match status" value="3"/>
</dbReference>
<dbReference type="PANTHER" id="PTHR47700:SF2">
    <property type="entry name" value="CHITINASE"/>
    <property type="match status" value="1"/>
</dbReference>
<dbReference type="Gene3D" id="3.10.50.10">
    <property type="match status" value="1"/>
</dbReference>
<sequence length="1134" mass="125063">MIYQIIAREVEAACTTKRVESGNSCWSLARSCGISDSDFYKYNGIGSNGVTENSFCGSLQVDQMVCCSSGGLPDAGAPKNPDGTCVTVAVKSGEGCWAASQRCPTPVTTPQFMSFDGNTDKVCGALAVGQLLCCGLGKLPDLSPKMNANGSCVAYKVQRDDSCSVIAGKFHITPYTKLEDFNSDTYQWIGCGNVQREQTICISPGKPPLPTINYDAQCGEASQTLVKGTYAVPSNATNAVRNATCPLRACCSRWGFCGYGEEFCAFSTTKNVAGKPVRGTGCQSGACGPQGYHSNSGPPSSFFKVGYYESWIKNRPCLNMRPSQIDTRNYTHVHYGFGLLDNSFKPYIDPKDIDVWGQFKALSGVKRILSFGGWGFSTEPATQNIITQGVMTAANRQKFISNVVSFVQDNYLDGVDMDWEYPGAWDIKGTTHTDDDGLNYLEFLKGLRAALPSKYSLSMAAPASYWYLRAFPIQDMAKLLDYIVFMTYDFRGQWDYNIKYTGPYLRSHVNWTETVDALAMITNAGVPSNKVLMGLGSYGRSFQQVDPGCSAPTCQFTANGASPGKCTATRGYLALAEIEDIIAHGQVRSKVYDALSDSIIMTYNTNDWIAYTDQAIMKNRIAKAKSMNLLGTVEWAIDLQTATTKYGVPYNPKPLADDPSAAYKECPKVDISSKSISDIVNSASDDDSSDCAIEYMAQKLRDLTKEALGKIDRMINGGPPVTKGPIDSMAFDSWLLAHLDDYFSCPGRKSARNGCSALLKWDKPDQFYKDIYNNFKIEKFQIINGTYQIPPDCSDTVPIRCTKAKEYKGNFPVIGPAKVTDSTFSKVFDDIYVPHMLTRMTDEFNTWMFKRDGNFLTPTHMDKYFKCPDGGCTIEQGDCEGKCESGNMEVRNMDDFIKAASDALKYNVTKDDFEYKDYTIHYEYCEASDIPNKPCIKRKATIVYNKYPYLLKSVVFNPVTLLGDLSKIKEISKYMDDSVSGGWEDPYVIVDTAMTVTIGLLNAAESMESIMNQAAVIISNEEAMKVQFLFDLIESFFMIGAYTIPVIGPVIGATWTILPMAIGGEKDPLAWIAASFDIIDGLASMIKLGKGFRGARDNFLKSPGKFATFKDAYKDDQRLKDIEKLESKVLKCSI</sequence>
<evidence type="ECO:0000259" key="7">
    <source>
        <dbReference type="PROSITE" id="PS51782"/>
    </source>
</evidence>
<evidence type="ECO:0000313" key="9">
    <source>
        <dbReference type="EMBL" id="EFA82960.1"/>
    </source>
</evidence>
<dbReference type="GO" id="GO:0004553">
    <property type="term" value="F:hydrolase activity, hydrolyzing O-glycosyl compounds"/>
    <property type="evidence" value="ECO:0007669"/>
    <property type="project" value="InterPro"/>
</dbReference>
<dbReference type="SUPFAM" id="SSF54556">
    <property type="entry name" value="Chitinase insertion domain"/>
    <property type="match status" value="1"/>
</dbReference>
<dbReference type="EMBL" id="ADBJ01000017">
    <property type="protein sequence ID" value="EFA82960.1"/>
    <property type="molecule type" value="Genomic_DNA"/>
</dbReference>
<feature type="domain" description="GH18" evidence="8">
    <location>
        <begin position="302"/>
        <end position="651"/>
    </location>
</feature>
<feature type="domain" description="LysM" evidence="7">
    <location>
        <begin position="86"/>
        <end position="134"/>
    </location>
</feature>
<dbReference type="InterPro" id="IPR029070">
    <property type="entry name" value="Chitinase_insertion_sf"/>
</dbReference>
<gene>
    <name evidence="9" type="ORF">PPL_03738</name>
</gene>
<keyword evidence="2 5" id="KW-0378">Hydrolase</keyword>
<dbReference type="InterPro" id="IPR018392">
    <property type="entry name" value="LysM"/>
</dbReference>
<dbReference type="Proteomes" id="UP000001396">
    <property type="component" value="Unassembled WGS sequence"/>
</dbReference>
<dbReference type="InterPro" id="IPR001002">
    <property type="entry name" value="Chitin-bd_1"/>
</dbReference>
<evidence type="ECO:0000256" key="4">
    <source>
        <dbReference type="PROSITE-ProRule" id="PRU00261"/>
    </source>
</evidence>
<evidence type="ECO:0000256" key="1">
    <source>
        <dbReference type="ARBA" id="ARBA00022669"/>
    </source>
</evidence>
<organism evidence="9 10">
    <name type="scientific">Heterostelium pallidum (strain ATCC 26659 / Pp 5 / PN500)</name>
    <name type="common">Cellular slime mold</name>
    <name type="synonym">Polysphondylium pallidum</name>
    <dbReference type="NCBI Taxonomy" id="670386"/>
    <lineage>
        <taxon>Eukaryota</taxon>
        <taxon>Amoebozoa</taxon>
        <taxon>Evosea</taxon>
        <taxon>Eumycetozoa</taxon>
        <taxon>Dictyostelia</taxon>
        <taxon>Acytosteliales</taxon>
        <taxon>Acytosteliaceae</taxon>
        <taxon>Heterostelium</taxon>
    </lineage>
</organism>
<dbReference type="PROSITE" id="PS00026">
    <property type="entry name" value="CHIT_BIND_I_1"/>
    <property type="match status" value="1"/>
</dbReference>
<name>D3B6J0_HETP5</name>
<evidence type="ECO:0000256" key="5">
    <source>
        <dbReference type="RuleBase" id="RU000489"/>
    </source>
</evidence>